<protein>
    <submittedName>
        <fullName evidence="1">Uncharacterized protein</fullName>
    </submittedName>
</protein>
<proteinExistence type="predicted"/>
<reference evidence="1 2" key="1">
    <citation type="journal article" date="2019" name="Emerg. Microbes Infect.">
        <title>Comprehensive subspecies identification of 175 nontuberculous mycobacteria species based on 7547 genomic profiles.</title>
        <authorList>
            <person name="Matsumoto Y."/>
            <person name="Kinjo T."/>
            <person name="Motooka D."/>
            <person name="Nabeya D."/>
            <person name="Jung N."/>
            <person name="Uechi K."/>
            <person name="Horii T."/>
            <person name="Iida T."/>
            <person name="Fujita J."/>
            <person name="Nakamura S."/>
        </authorList>
    </citation>
    <scope>NUCLEOTIDE SEQUENCE [LARGE SCALE GENOMIC DNA]</scope>
    <source>
        <strain evidence="1 2">JCM 17899</strain>
    </source>
</reference>
<gene>
    <name evidence="1" type="ORF">MSEDJ_04980</name>
</gene>
<name>A0A7I7QJI0_9MYCO</name>
<organism evidence="1 2">
    <name type="scientific">Mycolicibacterium sediminis</name>
    <dbReference type="NCBI Taxonomy" id="1286180"/>
    <lineage>
        <taxon>Bacteria</taxon>
        <taxon>Bacillati</taxon>
        <taxon>Actinomycetota</taxon>
        <taxon>Actinomycetes</taxon>
        <taxon>Mycobacteriales</taxon>
        <taxon>Mycobacteriaceae</taxon>
        <taxon>Mycolicibacterium</taxon>
    </lineage>
</organism>
<dbReference type="RefSeq" id="WP_246230896.1">
    <property type="nucleotide sequence ID" value="NZ_AP022588.1"/>
</dbReference>
<sequence length="278" mass="30044">MTSTFEGEVDRIVGRTLSTYGLRFDGTFVGLDADGAGLAICYFRSANCKLQIYTSEREGETGCMIAPADAPNVFGPTDDSGWWKFLTDVNQDADDPFRGVPTEAGSYGVPLTRLRAHLVASYDDACTALVVTHSGEPTAADDVVRVPVTGADAIYRGKRYRVAFSGSDWVALRADPDTELPDAFERGESGRREIHTRQTWAKVPRSAIETIITMTVEGTIAGHTVSLRSQGSDGRVLVEFIGPPAVAEELGLEGDQYMGWTGLFAPGDFDEITVEETS</sequence>
<dbReference type="KEGG" id="msei:MSEDJ_04980"/>
<evidence type="ECO:0000313" key="1">
    <source>
        <dbReference type="EMBL" id="BBY26402.1"/>
    </source>
</evidence>
<dbReference type="EMBL" id="AP022588">
    <property type="protein sequence ID" value="BBY26402.1"/>
    <property type="molecule type" value="Genomic_DNA"/>
</dbReference>
<keyword evidence="2" id="KW-1185">Reference proteome</keyword>
<accession>A0A7I7QJI0</accession>
<evidence type="ECO:0000313" key="2">
    <source>
        <dbReference type="Proteomes" id="UP000467193"/>
    </source>
</evidence>
<dbReference type="Proteomes" id="UP000467193">
    <property type="component" value="Chromosome"/>
</dbReference>
<dbReference type="AlphaFoldDB" id="A0A7I7QJI0"/>